<sequence length="110" mass="12571">MLNELPEPLIGQIVEVLKGRETGQYAIIIGVLNERFVLLADGDKRKYDQPKKKNLQHIRFTGGFAMEVFTSIQESGRVTNSKLRFCLNRFESQQNPDIVSEKGSEHHGER</sequence>
<dbReference type="RefSeq" id="WP_380023524.1">
    <property type="nucleotide sequence ID" value="NZ_JBHSHC010000006.1"/>
</dbReference>
<evidence type="ECO:0000256" key="2">
    <source>
        <dbReference type="ARBA" id="ARBA00023274"/>
    </source>
</evidence>
<keyword evidence="2" id="KW-0687">Ribonucleoprotein</keyword>
<organism evidence="3 4">
    <name type="scientific">Effusibacillus consociatus</name>
    <dbReference type="NCBI Taxonomy" id="1117041"/>
    <lineage>
        <taxon>Bacteria</taxon>
        <taxon>Bacillati</taxon>
        <taxon>Bacillota</taxon>
        <taxon>Bacilli</taxon>
        <taxon>Bacillales</taxon>
        <taxon>Alicyclobacillaceae</taxon>
        <taxon>Effusibacillus</taxon>
    </lineage>
</organism>
<reference evidence="4" key="1">
    <citation type="journal article" date="2019" name="Int. J. Syst. Evol. Microbiol.">
        <title>The Global Catalogue of Microorganisms (GCM) 10K type strain sequencing project: providing services to taxonomists for standard genome sequencing and annotation.</title>
        <authorList>
            <consortium name="The Broad Institute Genomics Platform"/>
            <consortium name="The Broad Institute Genome Sequencing Center for Infectious Disease"/>
            <person name="Wu L."/>
            <person name="Ma J."/>
        </authorList>
    </citation>
    <scope>NUCLEOTIDE SEQUENCE [LARGE SCALE GENOMIC DNA]</scope>
    <source>
        <strain evidence="4">WYCCWR 12678</strain>
    </source>
</reference>
<name>A0ABV9PUL5_9BACL</name>
<protein>
    <submittedName>
        <fullName evidence="3">RNA-binding protein</fullName>
    </submittedName>
</protein>
<dbReference type="Proteomes" id="UP001596002">
    <property type="component" value="Unassembled WGS sequence"/>
</dbReference>
<dbReference type="EMBL" id="JBHSHC010000006">
    <property type="protein sequence ID" value="MFC4765926.1"/>
    <property type="molecule type" value="Genomic_DNA"/>
</dbReference>
<accession>A0ABV9PUL5</accession>
<dbReference type="SUPFAM" id="SSF50104">
    <property type="entry name" value="Translation proteins SH3-like domain"/>
    <property type="match status" value="1"/>
</dbReference>
<dbReference type="InterPro" id="IPR014722">
    <property type="entry name" value="Rib_uL2_dom2"/>
</dbReference>
<dbReference type="Gene3D" id="2.30.30.30">
    <property type="match status" value="1"/>
</dbReference>
<proteinExistence type="predicted"/>
<evidence type="ECO:0000256" key="1">
    <source>
        <dbReference type="ARBA" id="ARBA00022980"/>
    </source>
</evidence>
<dbReference type="CDD" id="cd06088">
    <property type="entry name" value="KOW_RPL14"/>
    <property type="match status" value="1"/>
</dbReference>
<comment type="caution">
    <text evidence="3">The sequence shown here is derived from an EMBL/GenBank/DDBJ whole genome shotgun (WGS) entry which is preliminary data.</text>
</comment>
<evidence type="ECO:0000313" key="3">
    <source>
        <dbReference type="EMBL" id="MFC4765926.1"/>
    </source>
</evidence>
<dbReference type="InterPro" id="IPR008991">
    <property type="entry name" value="Translation_prot_SH3-like_sf"/>
</dbReference>
<gene>
    <name evidence="3" type="ORF">ACFO8Q_00700</name>
</gene>
<keyword evidence="4" id="KW-1185">Reference proteome</keyword>
<keyword evidence="1" id="KW-0689">Ribosomal protein</keyword>
<evidence type="ECO:0000313" key="4">
    <source>
        <dbReference type="Proteomes" id="UP001596002"/>
    </source>
</evidence>
<dbReference type="InterPro" id="IPR041985">
    <property type="entry name" value="Ribosomal_eL14_KOW"/>
</dbReference>